<sequence length="772" mass="85239">MTDTGSAFPREQQRRAIGGREEMARGTGPGRDCPGCDSDAGQRRPQSAPPAAHLVAAARSAGEAGGWPTRLRQQSHPVLQSLSWDGSDAIGDAVGMCVPVVAGLRNLRGGEFAAEASVERSGGVEGSGGVELSATGGPAGAGSEQDGLVASCGPHEEVAWQEVSLLEEGSSAGIDIECEQTAPAQPKDICRRADSEQSLDSQENGAGDEYSCFVRRFEGQADSPFCGEVDGVAKGFDRGKKDDLTVSIGGATGKELCRPSWRSRSGYVHFAGEYLDTSFNKFLIQPMALVSKLAHARTPFQWVNILWLAVIANLTPAVFGLLWFGAIPISIGNIECRVEPFIQEEPSSSSDIDYDTGCDTAVIRRCVEGGFVDKAAWAFAVNPGTYVFFSFTLINMFLGCLDEARPWRPARSYMHILALGYIVQVGTAGASVMISESFSGLGLVALALSIAVTLLGLRFTPHTMFDTNRERFMKIYWSFVRLMMVFMIFWLLMLAYIIANANTESAGQGVLTFVLAIVTFIFKKILLAMTDVYPIEVAMVLSGLWLENLVDLFIVLAYPTVTRLGPTFAVILLVRVGEDLAYLGFQFDVWFKFRVWVKGVLGFTKKKSEPILEDVDQDDRGHSNQRPGYRRRQMRFLGWKLLSQLSSFIFFLVVIPALRFGQNQDFYPYSEKNVQIDFRGVLIDDAFKCFTKRQFKASMIVAFCSMGTFFVSGYLILLYMRKYNMDILEHLARKVKVLVVSHQYFGFVMTILISNVLLAVSSVQLYNRLFYF</sequence>
<protein>
    <recommendedName>
        <fullName evidence="5">Transmembrane protein</fullName>
    </recommendedName>
</protein>
<name>A0A8S1J722_9CHLO</name>
<dbReference type="AlphaFoldDB" id="A0A8S1J722"/>
<keyword evidence="2" id="KW-0812">Transmembrane</keyword>
<evidence type="ECO:0000313" key="3">
    <source>
        <dbReference type="EMBL" id="CAD7701521.1"/>
    </source>
</evidence>
<proteinExistence type="predicted"/>
<keyword evidence="4" id="KW-1185">Reference proteome</keyword>
<feature type="transmembrane region" description="Helical" evidence="2">
    <location>
        <begin position="302"/>
        <end position="324"/>
    </location>
</feature>
<dbReference type="Proteomes" id="UP000708148">
    <property type="component" value="Unassembled WGS sequence"/>
</dbReference>
<feature type="transmembrane region" description="Helical" evidence="2">
    <location>
        <begin position="384"/>
        <end position="401"/>
    </location>
</feature>
<feature type="transmembrane region" description="Helical" evidence="2">
    <location>
        <begin position="744"/>
        <end position="766"/>
    </location>
</feature>
<keyword evidence="2" id="KW-1133">Transmembrane helix</keyword>
<dbReference type="EMBL" id="CAJHUC010001558">
    <property type="protein sequence ID" value="CAD7701521.1"/>
    <property type="molecule type" value="Genomic_DNA"/>
</dbReference>
<organism evidence="3 4">
    <name type="scientific">Ostreobium quekettii</name>
    <dbReference type="NCBI Taxonomy" id="121088"/>
    <lineage>
        <taxon>Eukaryota</taxon>
        <taxon>Viridiplantae</taxon>
        <taxon>Chlorophyta</taxon>
        <taxon>core chlorophytes</taxon>
        <taxon>Ulvophyceae</taxon>
        <taxon>TCBD clade</taxon>
        <taxon>Bryopsidales</taxon>
        <taxon>Ostreobineae</taxon>
        <taxon>Ostreobiaceae</taxon>
        <taxon>Ostreobium</taxon>
    </lineage>
</organism>
<feature type="transmembrane region" description="Helical" evidence="2">
    <location>
        <begin position="700"/>
        <end position="720"/>
    </location>
</feature>
<feature type="transmembrane region" description="Helical" evidence="2">
    <location>
        <begin position="440"/>
        <end position="459"/>
    </location>
</feature>
<feature type="compositionally biased region" description="Basic and acidic residues" evidence="1">
    <location>
        <begin position="11"/>
        <end position="24"/>
    </location>
</feature>
<feature type="transmembrane region" description="Helical" evidence="2">
    <location>
        <begin position="479"/>
        <end position="499"/>
    </location>
</feature>
<evidence type="ECO:0000256" key="2">
    <source>
        <dbReference type="SAM" id="Phobius"/>
    </source>
</evidence>
<reference evidence="3" key="1">
    <citation type="submission" date="2020-12" db="EMBL/GenBank/DDBJ databases">
        <authorList>
            <person name="Iha C."/>
        </authorList>
    </citation>
    <scope>NUCLEOTIDE SEQUENCE</scope>
</reference>
<accession>A0A8S1J722</accession>
<feature type="transmembrane region" description="Helical" evidence="2">
    <location>
        <begin position="505"/>
        <end position="526"/>
    </location>
</feature>
<gene>
    <name evidence="3" type="ORF">OSTQU699_LOCUS6880</name>
</gene>
<evidence type="ECO:0000313" key="4">
    <source>
        <dbReference type="Proteomes" id="UP000708148"/>
    </source>
</evidence>
<feature type="transmembrane region" description="Helical" evidence="2">
    <location>
        <begin position="413"/>
        <end position="434"/>
    </location>
</feature>
<feature type="region of interest" description="Disordered" evidence="1">
    <location>
        <begin position="118"/>
        <end position="148"/>
    </location>
</feature>
<feature type="transmembrane region" description="Helical" evidence="2">
    <location>
        <begin position="636"/>
        <end position="658"/>
    </location>
</feature>
<evidence type="ECO:0000256" key="1">
    <source>
        <dbReference type="SAM" id="MobiDB-lite"/>
    </source>
</evidence>
<feature type="region of interest" description="Disordered" evidence="1">
    <location>
        <begin position="1"/>
        <end position="53"/>
    </location>
</feature>
<evidence type="ECO:0008006" key="5">
    <source>
        <dbReference type="Google" id="ProtNLM"/>
    </source>
</evidence>
<dbReference type="OrthoDB" id="4445at2759"/>
<comment type="caution">
    <text evidence="3">The sequence shown here is derived from an EMBL/GenBank/DDBJ whole genome shotgun (WGS) entry which is preliminary data.</text>
</comment>
<keyword evidence="2" id="KW-0472">Membrane</keyword>